<reference evidence="1" key="1">
    <citation type="submission" date="2014-05" db="EMBL/GenBank/DDBJ databases">
        <authorList>
            <person name="Chronopoulou M."/>
        </authorList>
    </citation>
    <scope>NUCLEOTIDE SEQUENCE</scope>
    <source>
        <tissue evidence="1">Whole organism</tissue>
    </source>
</reference>
<dbReference type="EMBL" id="HACA01022002">
    <property type="protein sequence ID" value="CDW39363.1"/>
    <property type="molecule type" value="Transcribed_RNA"/>
</dbReference>
<name>A0A0K2UM78_LEPSM</name>
<accession>A0A0K2UM78</accession>
<organism evidence="1">
    <name type="scientific">Lepeophtheirus salmonis</name>
    <name type="common">Salmon louse</name>
    <name type="synonym">Caligus salmonis</name>
    <dbReference type="NCBI Taxonomy" id="72036"/>
    <lineage>
        <taxon>Eukaryota</taxon>
        <taxon>Metazoa</taxon>
        <taxon>Ecdysozoa</taxon>
        <taxon>Arthropoda</taxon>
        <taxon>Crustacea</taxon>
        <taxon>Multicrustacea</taxon>
        <taxon>Hexanauplia</taxon>
        <taxon>Copepoda</taxon>
        <taxon>Siphonostomatoida</taxon>
        <taxon>Caligidae</taxon>
        <taxon>Lepeophtheirus</taxon>
    </lineage>
</organism>
<protein>
    <submittedName>
        <fullName evidence="1">Uncharacterized protein</fullName>
    </submittedName>
</protein>
<proteinExistence type="predicted"/>
<sequence length="90" mass="9790">MVDGSWLVGSWFVGRRLRFILGVSWDTLVFDISDESIVIISGVSDSLDTTIRKSNLVGSSDSLGIRVFLSSELGSRVVISNAVLESIWLG</sequence>
<evidence type="ECO:0000313" key="1">
    <source>
        <dbReference type="EMBL" id="CDW39363.1"/>
    </source>
</evidence>
<dbReference type="AlphaFoldDB" id="A0A0K2UM78"/>